<dbReference type="PANTHER" id="PTHR11136:SF5">
    <property type="entry name" value="FOLYLPOLYGLUTAMATE SYNTHASE, MITOCHONDRIAL"/>
    <property type="match status" value="1"/>
</dbReference>
<keyword evidence="13" id="KW-0460">Magnesium</keyword>
<dbReference type="Proteomes" id="UP001303046">
    <property type="component" value="Unassembled WGS sequence"/>
</dbReference>
<evidence type="ECO:0000256" key="13">
    <source>
        <dbReference type="ARBA" id="ARBA00022842"/>
    </source>
</evidence>
<evidence type="ECO:0000256" key="17">
    <source>
        <dbReference type="PIRNR" id="PIRNR038895"/>
    </source>
</evidence>
<dbReference type="Gene3D" id="3.90.190.20">
    <property type="entry name" value="Mur ligase, C-terminal domain"/>
    <property type="match status" value="1"/>
</dbReference>
<dbReference type="Gene3D" id="3.40.1190.10">
    <property type="entry name" value="Mur-like, catalytic domain"/>
    <property type="match status" value="1"/>
</dbReference>
<evidence type="ECO:0000256" key="12">
    <source>
        <dbReference type="ARBA" id="ARBA00022840"/>
    </source>
</evidence>
<dbReference type="EMBL" id="JAVFWL010000001">
    <property type="protein sequence ID" value="KAK6730757.1"/>
    <property type="molecule type" value="Genomic_DNA"/>
</dbReference>
<name>A0ABR1BWL5_NECAM</name>
<dbReference type="PIRSF" id="PIRSF038895">
    <property type="entry name" value="FPGS"/>
    <property type="match status" value="1"/>
</dbReference>
<dbReference type="NCBIfam" id="TIGR01499">
    <property type="entry name" value="folC"/>
    <property type="match status" value="1"/>
</dbReference>
<comment type="caution">
    <text evidence="18">The sequence shown here is derived from an EMBL/GenBank/DDBJ whole genome shotgun (WGS) entry which is preliminary data.</text>
</comment>
<comment type="cofactor">
    <cofactor evidence="17">
        <name>a monovalent cation</name>
        <dbReference type="ChEBI" id="CHEBI:60242"/>
    </cofactor>
    <text evidence="17">A monovalent cation.</text>
</comment>
<evidence type="ECO:0000313" key="19">
    <source>
        <dbReference type="Proteomes" id="UP001303046"/>
    </source>
</evidence>
<sequence>MDTGVPIFCCCRRNAYKYNNYTMIGHVHRFLHRRIGAAAGETLAASSSQCLSGRHCTNRNPFRTMFHGVSVHTVATKDSPNTPYEAAILLLNSLQSNAANLQKIREKRGLLQETNIPDMISKLNMCGIELDTLDSLNVIHISGTKGKGSTCAFVESILRKAGLRTGMYTSPHLVHVRERIRINGKAIGELLFAKYFFDVYNKLKQEVEGDMPPYFKFLTLLSFHVFLEECVDVAIVEVGIGGEYDATNVVVHPVVCGISTLDIDHTSLLGATLPEIAWHKAGILKKSCPAVVSPLCQDAVNVVLDRASERETSVKNAPPYQSYSFATECVSTGIAGDHQKVNISLALQLARTWLKQTGREAVLFPDANKIDWKIGEPFLVSGPVVEAIESCRWRGRSQIVDVERTRYYLDGAHTPKSMKACSNWFGQAAVKNSRKKRVLVFHCTGDRNPSTLLPVLSKHGFDFALFCPTALTVFPDIKSDLTNFNQSAVDQRKRSQQCASIWKDIATGEVLVFDCITSTVKWIESLSRKEYLDVLVTGSLHLVGGVLSIIEPNAD</sequence>
<keyword evidence="15" id="KW-0472">Membrane</keyword>
<evidence type="ECO:0000256" key="10">
    <source>
        <dbReference type="ARBA" id="ARBA00022741"/>
    </source>
</evidence>
<keyword evidence="19" id="KW-1185">Reference proteome</keyword>
<keyword evidence="12" id="KW-0067">ATP-binding</keyword>
<evidence type="ECO:0000256" key="2">
    <source>
        <dbReference type="ARBA" id="ARBA00004305"/>
    </source>
</evidence>
<dbReference type="InterPro" id="IPR036565">
    <property type="entry name" value="Mur-like_cat_sf"/>
</dbReference>
<evidence type="ECO:0000256" key="8">
    <source>
        <dbReference type="ARBA" id="ARBA00022598"/>
    </source>
</evidence>
<keyword evidence="7 17" id="KW-0554">One-carbon metabolism</keyword>
<comment type="subcellular location">
    <subcellularLocation>
        <location evidence="3">Cytoplasm</location>
    </subcellularLocation>
    <subcellularLocation>
        <location evidence="1">Mitochondrion inner membrane</location>
    </subcellularLocation>
    <subcellularLocation>
        <location evidence="2">Mitochondrion matrix</location>
    </subcellularLocation>
</comment>
<reference evidence="18 19" key="1">
    <citation type="submission" date="2023-08" db="EMBL/GenBank/DDBJ databases">
        <title>A Necator americanus chromosomal reference genome.</title>
        <authorList>
            <person name="Ilik V."/>
            <person name="Petrzelkova K.J."/>
            <person name="Pardy F."/>
            <person name="Fuh T."/>
            <person name="Niatou-Singa F.S."/>
            <person name="Gouil Q."/>
            <person name="Baker L."/>
            <person name="Ritchie M.E."/>
            <person name="Jex A.R."/>
            <person name="Gazzola D."/>
            <person name="Li H."/>
            <person name="Toshio Fujiwara R."/>
            <person name="Zhan B."/>
            <person name="Aroian R.V."/>
            <person name="Pafco B."/>
            <person name="Schwarz E.M."/>
        </authorList>
    </citation>
    <scope>NUCLEOTIDE SEQUENCE [LARGE SCALE GENOMIC DNA]</scope>
    <source>
        <strain evidence="18 19">Aroian</strain>
        <tissue evidence="18">Whole animal</tissue>
    </source>
</reference>
<dbReference type="InterPro" id="IPR001645">
    <property type="entry name" value="Folylpolyglutamate_synth"/>
</dbReference>
<evidence type="ECO:0000256" key="1">
    <source>
        <dbReference type="ARBA" id="ARBA00004273"/>
    </source>
</evidence>
<evidence type="ECO:0000256" key="14">
    <source>
        <dbReference type="ARBA" id="ARBA00023128"/>
    </source>
</evidence>
<organism evidence="18 19">
    <name type="scientific">Necator americanus</name>
    <name type="common">Human hookworm</name>
    <dbReference type="NCBI Taxonomy" id="51031"/>
    <lineage>
        <taxon>Eukaryota</taxon>
        <taxon>Metazoa</taxon>
        <taxon>Ecdysozoa</taxon>
        <taxon>Nematoda</taxon>
        <taxon>Chromadorea</taxon>
        <taxon>Rhabditida</taxon>
        <taxon>Rhabditina</taxon>
        <taxon>Rhabditomorpha</taxon>
        <taxon>Strongyloidea</taxon>
        <taxon>Ancylostomatidae</taxon>
        <taxon>Bunostominae</taxon>
        <taxon>Necator</taxon>
    </lineage>
</organism>
<evidence type="ECO:0000256" key="9">
    <source>
        <dbReference type="ARBA" id="ARBA00022723"/>
    </source>
</evidence>
<dbReference type="SUPFAM" id="SSF53623">
    <property type="entry name" value="MurD-like peptide ligases, catalytic domain"/>
    <property type="match status" value="1"/>
</dbReference>
<gene>
    <name evidence="18" type="primary">Necator_chrI.g3437</name>
    <name evidence="18" type="ORF">RB195_007308</name>
</gene>
<dbReference type="InterPro" id="IPR036615">
    <property type="entry name" value="Mur_ligase_C_dom_sf"/>
</dbReference>
<dbReference type="PANTHER" id="PTHR11136">
    <property type="entry name" value="FOLYLPOLYGLUTAMATE SYNTHASE-RELATED"/>
    <property type="match status" value="1"/>
</dbReference>
<comment type="function">
    <text evidence="17">Catalyzes conversion of folates to polyglutamate derivatives allowing concentration of folate compounds in the cell and the intracellular retention of these cofactors, which are important substrates for most of the folate-dependent enzymes that are involved in one-carbon transfer reactions involved in purine, pyrimidine and amino acid synthesis.</text>
</comment>
<evidence type="ECO:0000256" key="3">
    <source>
        <dbReference type="ARBA" id="ARBA00004496"/>
    </source>
</evidence>
<evidence type="ECO:0000256" key="6">
    <source>
        <dbReference type="ARBA" id="ARBA00022490"/>
    </source>
</evidence>
<dbReference type="InterPro" id="IPR018109">
    <property type="entry name" value="Folylpolyglutamate_synth_CS"/>
</dbReference>
<evidence type="ECO:0000256" key="16">
    <source>
        <dbReference type="ARBA" id="ARBA00047493"/>
    </source>
</evidence>
<evidence type="ECO:0000313" key="18">
    <source>
        <dbReference type="EMBL" id="KAK6730757.1"/>
    </source>
</evidence>
<protein>
    <recommendedName>
        <fullName evidence="17">Folylpolyglutamate synthase</fullName>
        <ecNumber evidence="17">6.3.2.17</ecNumber>
    </recommendedName>
    <alternativeName>
        <fullName evidence="17">Folylpoly-gamma-glutamate synthetase</fullName>
    </alternativeName>
    <alternativeName>
        <fullName evidence="17">Tetrahydrofolylpolyglutamate synthase</fullName>
    </alternativeName>
</protein>
<keyword evidence="9" id="KW-0479">Metal-binding</keyword>
<evidence type="ECO:0000256" key="5">
    <source>
        <dbReference type="ARBA" id="ARBA00008276"/>
    </source>
</evidence>
<evidence type="ECO:0000256" key="4">
    <source>
        <dbReference type="ARBA" id="ARBA00005150"/>
    </source>
</evidence>
<keyword evidence="6" id="KW-0963">Cytoplasm</keyword>
<evidence type="ECO:0000256" key="11">
    <source>
        <dbReference type="ARBA" id="ARBA00022792"/>
    </source>
</evidence>
<comment type="catalytic activity">
    <reaction evidence="16 17">
        <text>(6S)-5,6,7,8-tetrahydrofolyl-(gamma-L-Glu)(n) + L-glutamate + ATP = (6S)-5,6,7,8-tetrahydrofolyl-(gamma-L-Glu)(n+1) + ADP + phosphate + H(+)</text>
        <dbReference type="Rhea" id="RHEA:10580"/>
        <dbReference type="Rhea" id="RHEA-COMP:14738"/>
        <dbReference type="Rhea" id="RHEA-COMP:14740"/>
        <dbReference type="ChEBI" id="CHEBI:15378"/>
        <dbReference type="ChEBI" id="CHEBI:29985"/>
        <dbReference type="ChEBI" id="CHEBI:30616"/>
        <dbReference type="ChEBI" id="CHEBI:43474"/>
        <dbReference type="ChEBI" id="CHEBI:141005"/>
        <dbReference type="ChEBI" id="CHEBI:456216"/>
        <dbReference type="EC" id="6.3.2.17"/>
    </reaction>
</comment>
<keyword evidence="11" id="KW-0999">Mitochondrion inner membrane</keyword>
<dbReference type="PROSITE" id="PS01012">
    <property type="entry name" value="FOLYLPOLYGLU_SYNT_2"/>
    <property type="match status" value="1"/>
</dbReference>
<evidence type="ECO:0000256" key="15">
    <source>
        <dbReference type="ARBA" id="ARBA00023136"/>
    </source>
</evidence>
<keyword evidence="10" id="KW-0547">Nucleotide-binding</keyword>
<proteinExistence type="inferred from homology"/>
<dbReference type="PROSITE" id="PS01011">
    <property type="entry name" value="FOLYLPOLYGLU_SYNT_1"/>
    <property type="match status" value="1"/>
</dbReference>
<comment type="pathway">
    <text evidence="4 17">Cofactor biosynthesis; tetrahydrofolylpolyglutamate biosynthesis.</text>
</comment>
<comment type="similarity">
    <text evidence="5 17">Belongs to the folylpolyglutamate synthase family.</text>
</comment>
<keyword evidence="14" id="KW-0496">Mitochondrion</keyword>
<dbReference type="SUPFAM" id="SSF53244">
    <property type="entry name" value="MurD-like peptide ligases, peptide-binding domain"/>
    <property type="match status" value="1"/>
</dbReference>
<dbReference type="InterPro" id="IPR023600">
    <property type="entry name" value="Folylpolyglutamate_synth_euk"/>
</dbReference>
<dbReference type="EC" id="6.3.2.17" evidence="17"/>
<evidence type="ECO:0000256" key="7">
    <source>
        <dbReference type="ARBA" id="ARBA00022563"/>
    </source>
</evidence>
<keyword evidence="8 17" id="KW-0436">Ligase</keyword>
<accession>A0ABR1BWL5</accession>